<dbReference type="SMART" id="SM00028">
    <property type="entry name" value="TPR"/>
    <property type="match status" value="8"/>
</dbReference>
<feature type="repeat" description="TPR" evidence="1">
    <location>
        <begin position="269"/>
        <end position="302"/>
    </location>
</feature>
<sequence length="351" mass="39267">MKKKTVLLALLLTAALGLTGCLGKEAGGELTAQGMESLDAMEYEEALRLFGQAVQEGEDQVLAYRGMGMASMGLARYEEAVTAFDQALLYTDEKMPETVEDLLLYKASAQYRLQDYEGTIDTCGRLVDEEENESSDALYLRGASYLCQGFQDQAKENFSRAVAAAPEDYTLYLNIYECYESQDLSALGDEYLQTALSIVPEEAEDYYHMGQIYYYLQQYDQAQSALLKPQEEGYLPALYLQGKIYLAQEDYAGARSVYESILTEHPDSAESYNGLALCALEAGEYDQALEYISQGLALEGAAGKQELYFNEIVVYERMLDFDTARAKAQVYVENYPTDEAGQKELEFLSTR</sequence>
<evidence type="ECO:0000256" key="1">
    <source>
        <dbReference type="PROSITE-ProRule" id="PRU00339"/>
    </source>
</evidence>
<name>A0A9D1NY01_9FIRM</name>
<dbReference type="PROSITE" id="PS50005">
    <property type="entry name" value="TPR"/>
    <property type="match status" value="4"/>
</dbReference>
<dbReference type="InterPro" id="IPR011990">
    <property type="entry name" value="TPR-like_helical_dom_sf"/>
</dbReference>
<dbReference type="EMBL" id="DVOS01000022">
    <property type="protein sequence ID" value="HIV22657.1"/>
    <property type="molecule type" value="Genomic_DNA"/>
</dbReference>
<feature type="repeat" description="TPR" evidence="1">
    <location>
        <begin position="61"/>
        <end position="94"/>
    </location>
</feature>
<dbReference type="Gene3D" id="1.25.40.10">
    <property type="entry name" value="Tetratricopeptide repeat domain"/>
    <property type="match status" value="3"/>
</dbReference>
<organism evidence="3 4">
    <name type="scientific">Candidatus Merdiplasma excrementigallinarum</name>
    <dbReference type="NCBI Taxonomy" id="2840864"/>
    <lineage>
        <taxon>Bacteria</taxon>
        <taxon>Bacillati</taxon>
        <taxon>Bacillota</taxon>
        <taxon>Clostridia</taxon>
        <taxon>Lachnospirales</taxon>
        <taxon>Lachnospiraceae</taxon>
        <taxon>Lachnospiraceae incertae sedis</taxon>
        <taxon>Candidatus Merdiplasma</taxon>
    </lineage>
</organism>
<comment type="caution">
    <text evidence="3">The sequence shown here is derived from an EMBL/GenBank/DDBJ whole genome shotgun (WGS) entry which is preliminary data.</text>
</comment>
<dbReference type="PROSITE" id="PS51257">
    <property type="entry name" value="PROKAR_LIPOPROTEIN"/>
    <property type="match status" value="1"/>
</dbReference>
<dbReference type="Pfam" id="PF13432">
    <property type="entry name" value="TPR_16"/>
    <property type="match status" value="2"/>
</dbReference>
<feature type="repeat" description="TPR" evidence="1">
    <location>
        <begin position="135"/>
        <end position="168"/>
    </location>
</feature>
<feature type="chain" id="PRO_5038494625" evidence="2">
    <location>
        <begin position="24"/>
        <end position="351"/>
    </location>
</feature>
<keyword evidence="1" id="KW-0802">TPR repeat</keyword>
<gene>
    <name evidence="3" type="ORF">IAC80_01825</name>
</gene>
<evidence type="ECO:0000256" key="2">
    <source>
        <dbReference type="SAM" id="SignalP"/>
    </source>
</evidence>
<dbReference type="InterPro" id="IPR019734">
    <property type="entry name" value="TPR_rpt"/>
</dbReference>
<proteinExistence type="predicted"/>
<accession>A0A9D1NY01</accession>
<dbReference type="SUPFAM" id="SSF48452">
    <property type="entry name" value="TPR-like"/>
    <property type="match status" value="2"/>
</dbReference>
<reference evidence="3" key="1">
    <citation type="submission" date="2020-10" db="EMBL/GenBank/DDBJ databases">
        <authorList>
            <person name="Gilroy R."/>
        </authorList>
    </citation>
    <scope>NUCLEOTIDE SEQUENCE</scope>
    <source>
        <strain evidence="3">ChiBcec6-7307</strain>
    </source>
</reference>
<feature type="signal peptide" evidence="2">
    <location>
        <begin position="1"/>
        <end position="23"/>
    </location>
</feature>
<protein>
    <submittedName>
        <fullName evidence="3">Tetratricopeptide repeat protein</fullName>
    </submittedName>
</protein>
<dbReference type="PANTHER" id="PTHR12558">
    <property type="entry name" value="CELL DIVISION CYCLE 16,23,27"/>
    <property type="match status" value="1"/>
</dbReference>
<reference evidence="3" key="2">
    <citation type="journal article" date="2021" name="PeerJ">
        <title>Extensive microbial diversity within the chicken gut microbiome revealed by metagenomics and culture.</title>
        <authorList>
            <person name="Gilroy R."/>
            <person name="Ravi A."/>
            <person name="Getino M."/>
            <person name="Pursley I."/>
            <person name="Horton D.L."/>
            <person name="Alikhan N.F."/>
            <person name="Baker D."/>
            <person name="Gharbi K."/>
            <person name="Hall N."/>
            <person name="Watson M."/>
            <person name="Adriaenssens E.M."/>
            <person name="Foster-Nyarko E."/>
            <person name="Jarju S."/>
            <person name="Secka A."/>
            <person name="Antonio M."/>
            <person name="Oren A."/>
            <person name="Chaudhuri R.R."/>
            <person name="La Ragione R."/>
            <person name="Hildebrand F."/>
            <person name="Pallen M.J."/>
        </authorList>
    </citation>
    <scope>NUCLEOTIDE SEQUENCE</scope>
    <source>
        <strain evidence="3">ChiBcec6-7307</strain>
    </source>
</reference>
<dbReference type="PANTHER" id="PTHR12558:SF13">
    <property type="entry name" value="CELL DIVISION CYCLE PROTEIN 27 HOMOLOG"/>
    <property type="match status" value="1"/>
</dbReference>
<evidence type="ECO:0000313" key="3">
    <source>
        <dbReference type="EMBL" id="HIV22657.1"/>
    </source>
</evidence>
<dbReference type="Proteomes" id="UP000886889">
    <property type="component" value="Unassembled WGS sequence"/>
</dbReference>
<keyword evidence="2" id="KW-0732">Signal</keyword>
<feature type="repeat" description="TPR" evidence="1">
    <location>
        <begin position="235"/>
        <end position="268"/>
    </location>
</feature>
<dbReference type="AlphaFoldDB" id="A0A9D1NY01"/>
<evidence type="ECO:0000313" key="4">
    <source>
        <dbReference type="Proteomes" id="UP000886889"/>
    </source>
</evidence>